<evidence type="ECO:0000313" key="11">
    <source>
        <dbReference type="EMBL" id="KZM82744.1"/>
    </source>
</evidence>
<dbReference type="Gramene" id="KZM82744">
    <property type="protein sequence ID" value="KZM82744"/>
    <property type="gene ID" value="DCAR_030313"/>
</dbReference>
<accession>A0A175YGE1</accession>
<name>A0A175YGE1_DAUCS</name>
<dbReference type="Proteomes" id="UP000077755">
    <property type="component" value="Chromosome 9"/>
</dbReference>
<evidence type="ECO:0000256" key="2">
    <source>
        <dbReference type="ARBA" id="ARBA00008834"/>
    </source>
</evidence>
<comment type="similarity">
    <text evidence="2 9">Belongs to the glycosyl hydrolase 28 family.</text>
</comment>
<feature type="chain" id="PRO_5008044549" description="Polygalacturonase" evidence="10">
    <location>
        <begin position="21"/>
        <end position="390"/>
    </location>
</feature>
<evidence type="ECO:0000256" key="8">
    <source>
        <dbReference type="PROSITE-ProRule" id="PRU10052"/>
    </source>
</evidence>
<reference evidence="11" key="1">
    <citation type="journal article" date="2016" name="Nat. Genet.">
        <title>A high-quality carrot genome assembly provides new insights into carotenoid accumulation and asterid genome evolution.</title>
        <authorList>
            <person name="Iorizzo M."/>
            <person name="Ellison S."/>
            <person name="Senalik D."/>
            <person name="Zeng P."/>
            <person name="Satapoomin P."/>
            <person name="Huang J."/>
            <person name="Bowman M."/>
            <person name="Iovene M."/>
            <person name="Sanseverino W."/>
            <person name="Cavagnaro P."/>
            <person name="Yildiz M."/>
            <person name="Macko-Podgorni A."/>
            <person name="Moranska E."/>
            <person name="Grzebelus E."/>
            <person name="Grzebelus D."/>
            <person name="Ashrafi H."/>
            <person name="Zheng Z."/>
            <person name="Cheng S."/>
            <person name="Spooner D."/>
            <person name="Van Deynze A."/>
            <person name="Simon P."/>
        </authorList>
    </citation>
    <scope>NUCLEOTIDE SEQUENCE [LARGE SCALE GENOMIC DNA]</scope>
    <source>
        <tissue evidence="11">Leaf</tissue>
    </source>
</reference>
<evidence type="ECO:0000256" key="5">
    <source>
        <dbReference type="ARBA" id="ARBA00022801"/>
    </source>
</evidence>
<dbReference type="EMBL" id="LNRQ01000009">
    <property type="protein sequence ID" value="KZM82744.1"/>
    <property type="molecule type" value="Genomic_DNA"/>
</dbReference>
<dbReference type="PANTHER" id="PTHR31375">
    <property type="match status" value="1"/>
</dbReference>
<protein>
    <recommendedName>
        <fullName evidence="14">Polygalacturonase</fullName>
    </recommendedName>
</protein>
<dbReference type="InterPro" id="IPR012334">
    <property type="entry name" value="Pectin_lyas_fold"/>
</dbReference>
<gene>
    <name evidence="11" type="ORF">DCAR_030313</name>
    <name evidence="12" type="ORF">DCAR_0935200</name>
</gene>
<dbReference type="GO" id="GO:0005975">
    <property type="term" value="P:carbohydrate metabolic process"/>
    <property type="evidence" value="ECO:0007669"/>
    <property type="project" value="InterPro"/>
</dbReference>
<keyword evidence="10" id="KW-0732">Signal</keyword>
<keyword evidence="3" id="KW-0134">Cell wall</keyword>
<dbReference type="Pfam" id="PF00295">
    <property type="entry name" value="Glyco_hydro_28"/>
    <property type="match status" value="1"/>
</dbReference>
<dbReference type="SMART" id="SM00710">
    <property type="entry name" value="PbH1"/>
    <property type="match status" value="6"/>
</dbReference>
<sequence length="390" mass="41938">MAYFLRLTLFIIFLVNSALAARVSINVLRLGARADGRTDVSKVFLRAWNSACASTRPAQIYVPRGRYLIRGPIVFSGHNCKHSMFIRIQGTIVASTNYNLIATNGNWIKFENVNGLSISGGIIDAKGAALWNCKKSGNNCPAGATSIGFYSSTNVVVSRLTSINSQMFHMIVYKCRTVRLRGIKILALGSSPNTDGINVQLSSGVSIFNSRISTGDDCVSIGPGTTNTWIENVFCGPGHGISIGSLGWDLHEPGVQNLTVKSVAFRNSDNGVRIKTWARSSNGFVRDVLFKNIAMSNVKNPILIDQDYCPNNQDCPGKVSGIKISNVRYQDIRGSSATPIAVQLQCSKKYPCSGIRLQDVVLTYKNQAAKASCANAGGTASGVIKPSGCL</sequence>
<keyword evidence="5 9" id="KW-0378">Hydrolase</keyword>
<evidence type="ECO:0000256" key="3">
    <source>
        <dbReference type="ARBA" id="ARBA00022512"/>
    </source>
</evidence>
<evidence type="ECO:0000256" key="1">
    <source>
        <dbReference type="ARBA" id="ARBA00004191"/>
    </source>
</evidence>
<reference evidence="12" key="2">
    <citation type="submission" date="2022-03" db="EMBL/GenBank/DDBJ databases">
        <title>Draft title - Genomic analysis of global carrot germplasm unveils the trajectory of domestication and the origin of high carotenoid orange carrot.</title>
        <authorList>
            <person name="Iorizzo M."/>
            <person name="Ellison S."/>
            <person name="Senalik D."/>
            <person name="Macko-Podgorni A."/>
            <person name="Grzebelus D."/>
            <person name="Bostan H."/>
            <person name="Rolling W."/>
            <person name="Curaba J."/>
            <person name="Simon P."/>
        </authorList>
    </citation>
    <scope>NUCLEOTIDE SEQUENCE</scope>
    <source>
        <tissue evidence="12">Leaf</tissue>
    </source>
</reference>
<dbReference type="GO" id="GO:0004650">
    <property type="term" value="F:polygalacturonase activity"/>
    <property type="evidence" value="ECO:0007669"/>
    <property type="project" value="InterPro"/>
</dbReference>
<dbReference type="KEGG" id="dcr:108200394"/>
<dbReference type="InterPro" id="IPR011050">
    <property type="entry name" value="Pectin_lyase_fold/virulence"/>
</dbReference>
<keyword evidence="6 9" id="KW-0326">Glycosidase</keyword>
<evidence type="ECO:0000313" key="13">
    <source>
        <dbReference type="Proteomes" id="UP000077755"/>
    </source>
</evidence>
<feature type="signal peptide" evidence="10">
    <location>
        <begin position="1"/>
        <end position="20"/>
    </location>
</feature>
<dbReference type="Gene3D" id="2.160.20.10">
    <property type="entry name" value="Single-stranded right-handed beta-helix, Pectin lyase-like"/>
    <property type="match status" value="1"/>
</dbReference>
<dbReference type="FunFam" id="2.160.20.10:FF:000004">
    <property type="entry name" value="Pectin lyase-like superfamily protein"/>
    <property type="match status" value="1"/>
</dbReference>
<evidence type="ECO:0000256" key="9">
    <source>
        <dbReference type="RuleBase" id="RU361169"/>
    </source>
</evidence>
<evidence type="ECO:0000256" key="10">
    <source>
        <dbReference type="SAM" id="SignalP"/>
    </source>
</evidence>
<evidence type="ECO:0008006" key="14">
    <source>
        <dbReference type="Google" id="ProtNLM"/>
    </source>
</evidence>
<evidence type="ECO:0000256" key="7">
    <source>
        <dbReference type="ARBA" id="ARBA00023316"/>
    </source>
</evidence>
<dbReference type="InterPro" id="IPR006626">
    <property type="entry name" value="PbH1"/>
</dbReference>
<evidence type="ECO:0000313" key="12">
    <source>
        <dbReference type="EMBL" id="WOH15657.1"/>
    </source>
</evidence>
<keyword evidence="4" id="KW-0964">Secreted</keyword>
<dbReference type="STRING" id="79200.A0A175YGE1"/>
<dbReference type="PROSITE" id="PS00502">
    <property type="entry name" value="POLYGALACTURONASE"/>
    <property type="match status" value="1"/>
</dbReference>
<feature type="active site" evidence="8">
    <location>
        <position position="239"/>
    </location>
</feature>
<dbReference type="OMA" id="ACKNSAN"/>
<dbReference type="OrthoDB" id="187139at2759"/>
<dbReference type="InterPro" id="IPR000743">
    <property type="entry name" value="Glyco_hydro_28"/>
</dbReference>
<dbReference type="GO" id="GO:0071555">
    <property type="term" value="P:cell wall organization"/>
    <property type="evidence" value="ECO:0007669"/>
    <property type="project" value="UniProtKB-KW"/>
</dbReference>
<dbReference type="AlphaFoldDB" id="A0A175YGE1"/>
<proteinExistence type="inferred from homology"/>
<dbReference type="EMBL" id="CP093351">
    <property type="protein sequence ID" value="WOH15657.1"/>
    <property type="molecule type" value="Genomic_DNA"/>
</dbReference>
<organism evidence="11">
    <name type="scientific">Daucus carota subsp. sativus</name>
    <name type="common">Carrot</name>
    <dbReference type="NCBI Taxonomy" id="79200"/>
    <lineage>
        <taxon>Eukaryota</taxon>
        <taxon>Viridiplantae</taxon>
        <taxon>Streptophyta</taxon>
        <taxon>Embryophyta</taxon>
        <taxon>Tracheophyta</taxon>
        <taxon>Spermatophyta</taxon>
        <taxon>Magnoliopsida</taxon>
        <taxon>eudicotyledons</taxon>
        <taxon>Gunneridae</taxon>
        <taxon>Pentapetalae</taxon>
        <taxon>asterids</taxon>
        <taxon>campanulids</taxon>
        <taxon>Apiales</taxon>
        <taxon>Apiaceae</taxon>
        <taxon>Apioideae</taxon>
        <taxon>Scandiceae</taxon>
        <taxon>Daucinae</taxon>
        <taxon>Daucus</taxon>
        <taxon>Daucus sect. Daucus</taxon>
    </lineage>
</organism>
<comment type="subcellular location">
    <subcellularLocation>
        <location evidence="1">Secreted</location>
        <location evidence="1">Cell wall</location>
    </subcellularLocation>
</comment>
<keyword evidence="13" id="KW-1185">Reference proteome</keyword>
<evidence type="ECO:0000256" key="6">
    <source>
        <dbReference type="ARBA" id="ARBA00023295"/>
    </source>
</evidence>
<evidence type="ECO:0000256" key="4">
    <source>
        <dbReference type="ARBA" id="ARBA00022525"/>
    </source>
</evidence>
<keyword evidence="7" id="KW-0961">Cell wall biogenesis/degradation</keyword>
<dbReference type="SUPFAM" id="SSF51126">
    <property type="entry name" value="Pectin lyase-like"/>
    <property type="match status" value="1"/>
</dbReference>